<evidence type="ECO:0000256" key="1">
    <source>
        <dbReference type="SAM" id="MobiDB-lite"/>
    </source>
</evidence>
<protein>
    <submittedName>
        <fullName evidence="2">Uncharacterized protein</fullName>
    </submittedName>
</protein>
<name>A0A196S9F4_BLAHN</name>
<dbReference type="EMBL" id="LXWW01000520">
    <property type="protein sequence ID" value="OAO12722.1"/>
    <property type="molecule type" value="Genomic_DNA"/>
</dbReference>
<sequence>MHAGCCGACGGWAAAGSVGAALQRGVVGVVRTFQGSFFEREACAAWAAAHPEQSPSQSSSEQSSSEQSQSQSEQSQSQSEQLQPLHTEELAEVLWRYAQTHDAACVDPWLPCVATALRERAEVAAMAAEGELNEMNPAFAAFTVLGRLGVLSCEVEVPYGLSHLAGVVKEDEASVRAAVAAYWRDFPAVIRFLVQYLTEQTEEAAKKRIMRCLLCYAWPLQQHVFSFFYWVYFLLLEECAPPPLFPPALPLAQLHSIILHYFQCVFFTNQPSLPTSLFSSSFSSLLRALAFYCKRSSAYEDSAPTDFSSISAASPYLRTGTTMVLGECMIRELERKRPQLPKKIEVVSEAEACRCVEAYVEVLREVSEYERVRDHPDQLFLLYSVLEVIAFTAEREKESRAYLMYRFYNWMVLILRTVPQTTPIRCVGGFLDSYYEGTDGLKLTEDQAREVATICCRIYDSDKSQKNAFVLHILKLLLAHHPHVLSSLESGDLLRLRKELGGGNRTLVQEMNGL</sequence>
<evidence type="ECO:0000313" key="3">
    <source>
        <dbReference type="Proteomes" id="UP000078348"/>
    </source>
</evidence>
<evidence type="ECO:0000313" key="2">
    <source>
        <dbReference type="EMBL" id="OAO12722.1"/>
    </source>
</evidence>
<feature type="compositionally biased region" description="Low complexity" evidence="1">
    <location>
        <begin position="49"/>
        <end position="81"/>
    </location>
</feature>
<dbReference type="Proteomes" id="UP000078348">
    <property type="component" value="Unassembled WGS sequence"/>
</dbReference>
<keyword evidence="3" id="KW-1185">Reference proteome</keyword>
<organism evidence="2 3">
    <name type="scientific">Blastocystis sp. subtype 1 (strain ATCC 50177 / NandII)</name>
    <dbReference type="NCBI Taxonomy" id="478820"/>
    <lineage>
        <taxon>Eukaryota</taxon>
        <taxon>Sar</taxon>
        <taxon>Stramenopiles</taxon>
        <taxon>Bigyra</taxon>
        <taxon>Opalozoa</taxon>
        <taxon>Opalinata</taxon>
        <taxon>Blastocystidae</taxon>
        <taxon>Blastocystis</taxon>
    </lineage>
</organism>
<reference evidence="2 3" key="1">
    <citation type="submission" date="2016-05" db="EMBL/GenBank/DDBJ databases">
        <title>Nuclear genome of Blastocystis sp. subtype 1 NandII.</title>
        <authorList>
            <person name="Gentekaki E."/>
            <person name="Curtis B."/>
            <person name="Stairs C."/>
            <person name="Eme L."/>
            <person name="Herman E."/>
            <person name="Klimes V."/>
            <person name="Arias M.C."/>
            <person name="Elias M."/>
            <person name="Hilliou F."/>
            <person name="Klute M."/>
            <person name="Malik S.-B."/>
            <person name="Pightling A."/>
            <person name="Rachubinski R."/>
            <person name="Salas D."/>
            <person name="Schlacht A."/>
            <person name="Suga H."/>
            <person name="Archibald J."/>
            <person name="Ball S.G."/>
            <person name="Clark G."/>
            <person name="Dacks J."/>
            <person name="Van Der Giezen M."/>
            <person name="Tsaousis A."/>
            <person name="Roger A."/>
        </authorList>
    </citation>
    <scope>NUCLEOTIDE SEQUENCE [LARGE SCALE GENOMIC DNA]</scope>
    <source>
        <strain evidence="3">ATCC 50177 / NandII</strain>
    </source>
</reference>
<dbReference type="AlphaFoldDB" id="A0A196S9F4"/>
<gene>
    <name evidence="2" type="ORF">AV274_5592</name>
</gene>
<accession>A0A196S9F4</accession>
<comment type="caution">
    <text evidence="2">The sequence shown here is derived from an EMBL/GenBank/DDBJ whole genome shotgun (WGS) entry which is preliminary data.</text>
</comment>
<proteinExistence type="predicted"/>
<feature type="region of interest" description="Disordered" evidence="1">
    <location>
        <begin position="49"/>
        <end position="83"/>
    </location>
</feature>